<feature type="transmembrane region" description="Helical" evidence="6">
    <location>
        <begin position="12"/>
        <end position="31"/>
    </location>
</feature>
<dbReference type="Proteomes" id="UP001185792">
    <property type="component" value="Unassembled WGS sequence"/>
</dbReference>
<dbReference type="PANTHER" id="PTHR42852">
    <property type="entry name" value="THIOL:DISULFIDE INTERCHANGE PROTEIN DSBE"/>
    <property type="match status" value="1"/>
</dbReference>
<keyword evidence="3" id="KW-0735">Signal-anchor</keyword>
<keyword evidence="9" id="KW-1185">Reference proteome</keyword>
<keyword evidence="2" id="KW-0201">Cytochrome c-type biogenesis</keyword>
<evidence type="ECO:0000256" key="4">
    <source>
        <dbReference type="ARBA" id="ARBA00023157"/>
    </source>
</evidence>
<dbReference type="PROSITE" id="PS00194">
    <property type="entry name" value="THIOREDOXIN_1"/>
    <property type="match status" value="1"/>
</dbReference>
<dbReference type="InterPro" id="IPR013766">
    <property type="entry name" value="Thioredoxin_domain"/>
</dbReference>
<dbReference type="CDD" id="cd02966">
    <property type="entry name" value="TlpA_like_family"/>
    <property type="match status" value="1"/>
</dbReference>
<evidence type="ECO:0000256" key="1">
    <source>
        <dbReference type="ARBA" id="ARBA00004196"/>
    </source>
</evidence>
<comment type="caution">
    <text evidence="8">The sequence shown here is derived from an EMBL/GenBank/DDBJ whole genome shotgun (WGS) entry which is preliminary data.</text>
</comment>
<protein>
    <submittedName>
        <fullName evidence="8">TlpA disulfide reductase family protein</fullName>
    </submittedName>
</protein>
<dbReference type="Gene3D" id="3.40.30.10">
    <property type="entry name" value="Glutaredoxin"/>
    <property type="match status" value="1"/>
</dbReference>
<keyword evidence="4" id="KW-1015">Disulfide bond</keyword>
<accession>A0ABU4F000</accession>
<dbReference type="EMBL" id="JAWLUM010000006">
    <property type="protein sequence ID" value="MDV7136832.1"/>
    <property type="molecule type" value="Genomic_DNA"/>
</dbReference>
<keyword evidence="6" id="KW-0472">Membrane</keyword>
<gene>
    <name evidence="8" type="ORF">R4198_24340</name>
</gene>
<dbReference type="InterPro" id="IPR013740">
    <property type="entry name" value="Redoxin"/>
</dbReference>
<evidence type="ECO:0000313" key="9">
    <source>
        <dbReference type="Proteomes" id="UP001185792"/>
    </source>
</evidence>
<keyword evidence="6" id="KW-0812">Transmembrane</keyword>
<evidence type="ECO:0000313" key="8">
    <source>
        <dbReference type="EMBL" id="MDV7136832.1"/>
    </source>
</evidence>
<keyword evidence="6" id="KW-1133">Transmembrane helix</keyword>
<proteinExistence type="predicted"/>
<evidence type="ECO:0000256" key="6">
    <source>
        <dbReference type="SAM" id="Phobius"/>
    </source>
</evidence>
<dbReference type="SUPFAM" id="SSF52833">
    <property type="entry name" value="Thioredoxin-like"/>
    <property type="match status" value="1"/>
</dbReference>
<evidence type="ECO:0000256" key="2">
    <source>
        <dbReference type="ARBA" id="ARBA00022748"/>
    </source>
</evidence>
<dbReference type="Pfam" id="PF08534">
    <property type="entry name" value="Redoxin"/>
    <property type="match status" value="1"/>
</dbReference>
<comment type="subcellular location">
    <subcellularLocation>
        <location evidence="1">Cell envelope</location>
    </subcellularLocation>
</comment>
<dbReference type="PROSITE" id="PS51352">
    <property type="entry name" value="THIOREDOXIN_2"/>
    <property type="match status" value="1"/>
</dbReference>
<dbReference type="PANTHER" id="PTHR42852:SF6">
    <property type="entry name" value="THIOL:DISULFIDE INTERCHANGE PROTEIN DSBE"/>
    <property type="match status" value="1"/>
</dbReference>
<dbReference type="InterPro" id="IPR017937">
    <property type="entry name" value="Thioredoxin_CS"/>
</dbReference>
<reference evidence="8 9" key="1">
    <citation type="submission" date="2023-10" db="EMBL/GenBank/DDBJ databases">
        <title>Development of a sustainable strategy for remediation of hydrocarbon-contaminated territories based on the waste exchange concept.</title>
        <authorList>
            <person name="Krivoruchko A."/>
        </authorList>
    </citation>
    <scope>NUCLEOTIDE SEQUENCE [LARGE SCALE GENOMIC DNA]</scope>
    <source>
        <strain evidence="8 9">IEGM 1236</strain>
    </source>
</reference>
<keyword evidence="5" id="KW-0676">Redox-active center</keyword>
<sequence>MPRVHVSASARWSIAALIVIVAMIVAIWPRATETASEPVDPGVNPSAPLPGINADVSEQDMAQARERAALQPCPVGDATAPAPGSALTGIVLSCLADGTTVDLGVATAGRPLLINIWAHWCGPCRTELPVVADFAAQAGDRLQVLTVQGQEGSQNPLLSLNLLIETGVKLPTVVDTDARLAAALSVPRVYPCTVLVRADGTVAAVLPQVFESTDELADVVGKHLGLEL</sequence>
<dbReference type="InterPro" id="IPR050553">
    <property type="entry name" value="Thioredoxin_ResA/DsbE_sf"/>
</dbReference>
<evidence type="ECO:0000256" key="5">
    <source>
        <dbReference type="ARBA" id="ARBA00023284"/>
    </source>
</evidence>
<dbReference type="RefSeq" id="WP_317714794.1">
    <property type="nucleotide sequence ID" value="NZ_JAWLUM010000006.1"/>
</dbReference>
<feature type="domain" description="Thioredoxin" evidence="7">
    <location>
        <begin position="81"/>
        <end position="225"/>
    </location>
</feature>
<organism evidence="8 9">
    <name type="scientific">Williamsia marianensis</name>
    <dbReference type="NCBI Taxonomy" id="85044"/>
    <lineage>
        <taxon>Bacteria</taxon>
        <taxon>Bacillati</taxon>
        <taxon>Actinomycetota</taxon>
        <taxon>Actinomycetes</taxon>
        <taxon>Mycobacteriales</taxon>
        <taxon>Nocardiaceae</taxon>
        <taxon>Williamsia</taxon>
    </lineage>
</organism>
<evidence type="ECO:0000259" key="7">
    <source>
        <dbReference type="PROSITE" id="PS51352"/>
    </source>
</evidence>
<evidence type="ECO:0000256" key="3">
    <source>
        <dbReference type="ARBA" id="ARBA00022968"/>
    </source>
</evidence>
<dbReference type="InterPro" id="IPR036249">
    <property type="entry name" value="Thioredoxin-like_sf"/>
</dbReference>
<name>A0ABU4F000_WILMA</name>